<evidence type="ECO:0000313" key="3">
    <source>
        <dbReference type="Proteomes" id="UP000198981"/>
    </source>
</evidence>
<dbReference type="CDD" id="cd03062">
    <property type="entry name" value="TRX_Fd_Sucrase"/>
    <property type="match status" value="1"/>
</dbReference>
<organism evidence="2 3">
    <name type="scientific">Klenkia marina</name>
    <dbReference type="NCBI Taxonomy" id="1960309"/>
    <lineage>
        <taxon>Bacteria</taxon>
        <taxon>Bacillati</taxon>
        <taxon>Actinomycetota</taxon>
        <taxon>Actinomycetes</taxon>
        <taxon>Geodermatophilales</taxon>
        <taxon>Geodermatophilaceae</taxon>
        <taxon>Klenkia</taxon>
    </lineage>
</organism>
<feature type="region of interest" description="Disordered" evidence="1">
    <location>
        <begin position="1"/>
        <end position="45"/>
    </location>
</feature>
<dbReference type="InterPro" id="IPR009737">
    <property type="entry name" value="Aim32/Apd1-like"/>
</dbReference>
<dbReference type="PANTHER" id="PTHR31902">
    <property type="entry name" value="ACTIN PATCHES DISTAL PROTEIN 1"/>
    <property type="match status" value="1"/>
</dbReference>
<reference evidence="3" key="1">
    <citation type="submission" date="2016-10" db="EMBL/GenBank/DDBJ databases">
        <authorList>
            <person name="Varghese N."/>
            <person name="Submissions S."/>
        </authorList>
    </citation>
    <scope>NUCLEOTIDE SEQUENCE [LARGE SCALE GENOMIC DNA]</scope>
    <source>
        <strain evidence="3">DSM 45722</strain>
    </source>
</reference>
<name>A0A1G4Y9I6_9ACTN</name>
<dbReference type="AlphaFoldDB" id="A0A1G4Y9I6"/>
<evidence type="ECO:0008006" key="4">
    <source>
        <dbReference type="Google" id="ProtNLM"/>
    </source>
</evidence>
<dbReference type="Proteomes" id="UP000198981">
    <property type="component" value="Unassembled WGS sequence"/>
</dbReference>
<dbReference type="EMBL" id="FMUH01000003">
    <property type="protein sequence ID" value="SCX50121.1"/>
    <property type="molecule type" value="Genomic_DNA"/>
</dbReference>
<gene>
    <name evidence="2" type="ORF">SAMN03159343_2344</name>
</gene>
<proteinExistence type="predicted"/>
<sequence length="334" mass="35291">MGPMSIDGPAGRSPGTVPDPAPEDPYCQHPDTAPPPSSRSRPVGRLDEGRCSVRALAAGDSPVATAPPARRWLLVEQPGPWGRDALLQSRFDAVVAPLLAQRAREAGLRIQMVRRPGERLADAGGRWAVADVREAWVRWSTRTVDAELLDVPLDGSVGVQSDAPTFLVCTHGGHDACCAVRGRPLARSLVGDVWETSHLGGDRFAANVLVLPTGHLYGQVPEDGGGLVDAHRRGEVLLEGLRGRAGLTPPAQAAQQFARAETGLLGVADLPVTGVASRGSAEDGTEHWAVTLAGPAGEVEVLLDSRLSAEPRLLTCAALRPGRFRTWHPVSVRS</sequence>
<dbReference type="InterPro" id="IPR036249">
    <property type="entry name" value="Thioredoxin-like_sf"/>
</dbReference>
<evidence type="ECO:0000313" key="2">
    <source>
        <dbReference type="EMBL" id="SCX50121.1"/>
    </source>
</evidence>
<dbReference type="SUPFAM" id="SSF52833">
    <property type="entry name" value="Thioredoxin-like"/>
    <property type="match status" value="1"/>
</dbReference>
<evidence type="ECO:0000256" key="1">
    <source>
        <dbReference type="SAM" id="MobiDB-lite"/>
    </source>
</evidence>
<dbReference type="STRING" id="1960309.SAMN03159343_2344"/>
<keyword evidence="3" id="KW-1185">Reference proteome</keyword>
<protein>
    <recommendedName>
        <fullName evidence="4">Sucrase/ferredoxin-like</fullName>
    </recommendedName>
</protein>
<accession>A0A1G4Y9I6</accession>
<dbReference type="PANTHER" id="PTHR31902:SF22">
    <property type="entry name" value="SLL1203 PROTEIN"/>
    <property type="match status" value="1"/>
</dbReference>
<dbReference type="Pfam" id="PF06999">
    <property type="entry name" value="Suc_Fer-like"/>
    <property type="match status" value="1"/>
</dbReference>